<dbReference type="GO" id="GO:0003677">
    <property type="term" value="F:DNA binding"/>
    <property type="evidence" value="ECO:0007669"/>
    <property type="project" value="UniProtKB-KW"/>
</dbReference>
<dbReference type="Gene3D" id="2.40.330.10">
    <property type="entry name" value="DNA-binding pseudobarrel domain"/>
    <property type="match status" value="1"/>
</dbReference>
<dbReference type="CDD" id="cd10017">
    <property type="entry name" value="B3_DNA"/>
    <property type="match status" value="1"/>
</dbReference>
<dbReference type="OrthoDB" id="638806at2759"/>
<keyword evidence="3" id="KW-0238">DNA-binding</keyword>
<sequence>MQSASTHCRQENEKAGKTRKNLRSHVSRMEHQMDNLKAQPQLKPTSVRLQDNKISPLSGNPYFYCILTKSHFKPLYQVVLPSKLQQYLPSAMVPVELTFRNKSWKMYYYGDRGCKRFNMAWRHFVIDNKLKIGDGCVFELMESSPNILRFKVQVLNGDLPSDFISNIGESESSPIIID</sequence>
<keyword evidence="5" id="KW-0539">Nucleus</keyword>
<dbReference type="GeneID" id="104611476"/>
<evidence type="ECO:0000313" key="9">
    <source>
        <dbReference type="RefSeq" id="XP_010276851.1"/>
    </source>
</evidence>
<dbReference type="InterPro" id="IPR003340">
    <property type="entry name" value="B3_DNA-bd"/>
</dbReference>
<keyword evidence="4" id="KW-0804">Transcription</keyword>
<evidence type="ECO:0000256" key="1">
    <source>
        <dbReference type="ARBA" id="ARBA00004123"/>
    </source>
</evidence>
<evidence type="ECO:0000256" key="6">
    <source>
        <dbReference type="SAM" id="MobiDB-lite"/>
    </source>
</evidence>
<reference evidence="9 10" key="1">
    <citation type="submission" date="2025-04" db="UniProtKB">
        <authorList>
            <consortium name="RefSeq"/>
        </authorList>
    </citation>
    <scope>IDENTIFICATION</scope>
</reference>
<keyword evidence="8" id="KW-1185">Reference proteome</keyword>
<proteinExistence type="predicted"/>
<dbReference type="InterPro" id="IPR044837">
    <property type="entry name" value="REM16-like"/>
</dbReference>
<feature type="compositionally biased region" description="Basic residues" evidence="6">
    <location>
        <begin position="17"/>
        <end position="26"/>
    </location>
</feature>
<evidence type="ECO:0000256" key="3">
    <source>
        <dbReference type="ARBA" id="ARBA00023125"/>
    </source>
</evidence>
<dbReference type="PROSITE" id="PS50863">
    <property type="entry name" value="B3"/>
    <property type="match status" value="1"/>
</dbReference>
<evidence type="ECO:0000313" key="8">
    <source>
        <dbReference type="Proteomes" id="UP000189703"/>
    </source>
</evidence>
<dbReference type="AlphaFoldDB" id="A0A1U8QAR1"/>
<dbReference type="GO" id="GO:0005634">
    <property type="term" value="C:nucleus"/>
    <property type="evidence" value="ECO:0007669"/>
    <property type="project" value="UniProtKB-SubCell"/>
</dbReference>
<evidence type="ECO:0000256" key="5">
    <source>
        <dbReference type="ARBA" id="ARBA00023242"/>
    </source>
</evidence>
<evidence type="ECO:0000256" key="2">
    <source>
        <dbReference type="ARBA" id="ARBA00023015"/>
    </source>
</evidence>
<evidence type="ECO:0000256" key="4">
    <source>
        <dbReference type="ARBA" id="ARBA00023163"/>
    </source>
</evidence>
<organism evidence="8 10">
    <name type="scientific">Nelumbo nucifera</name>
    <name type="common">Sacred lotus</name>
    <dbReference type="NCBI Taxonomy" id="4432"/>
    <lineage>
        <taxon>Eukaryota</taxon>
        <taxon>Viridiplantae</taxon>
        <taxon>Streptophyta</taxon>
        <taxon>Embryophyta</taxon>
        <taxon>Tracheophyta</taxon>
        <taxon>Spermatophyta</taxon>
        <taxon>Magnoliopsida</taxon>
        <taxon>Proteales</taxon>
        <taxon>Nelumbonaceae</taxon>
        <taxon>Nelumbo</taxon>
    </lineage>
</organism>
<dbReference type="RefSeq" id="XP_010276851.1">
    <property type="nucleotide sequence ID" value="XM_010278549.2"/>
</dbReference>
<dbReference type="Proteomes" id="UP000189703">
    <property type="component" value="Unplaced"/>
</dbReference>
<feature type="domain" description="TF-B3" evidence="7">
    <location>
        <begin position="63"/>
        <end position="158"/>
    </location>
</feature>
<dbReference type="RefSeq" id="XP_019055647.1">
    <property type="nucleotide sequence ID" value="XM_019200102.1"/>
</dbReference>
<dbReference type="PANTHER" id="PTHR31391">
    <property type="entry name" value="B3 DOMAIN-CONTAINING PROTEIN OS11G0197600-RELATED"/>
    <property type="match status" value="1"/>
</dbReference>
<name>A0A1U8QAR1_NELNU</name>
<dbReference type="eggNOG" id="ENOG502S4NC">
    <property type="taxonomic scope" value="Eukaryota"/>
</dbReference>
<evidence type="ECO:0000259" key="7">
    <source>
        <dbReference type="PROSITE" id="PS50863"/>
    </source>
</evidence>
<gene>
    <name evidence="9 10" type="primary">LOC104611476</name>
</gene>
<keyword evidence="2" id="KW-0805">Transcription regulation</keyword>
<accession>A0A1U8QAR1</accession>
<comment type="subcellular location">
    <subcellularLocation>
        <location evidence="1">Nucleus</location>
    </subcellularLocation>
</comment>
<dbReference type="KEGG" id="nnu:104611476"/>
<evidence type="ECO:0000313" key="10">
    <source>
        <dbReference type="RefSeq" id="XP_019055647.1"/>
    </source>
</evidence>
<dbReference type="Pfam" id="PF02362">
    <property type="entry name" value="B3"/>
    <property type="match status" value="1"/>
</dbReference>
<dbReference type="SUPFAM" id="SSF101936">
    <property type="entry name" value="DNA-binding pseudobarrel domain"/>
    <property type="match status" value="1"/>
</dbReference>
<dbReference type="PANTHER" id="PTHR31391:SF64">
    <property type="entry name" value="B3 DOMAIN-CONTAINING PROTEIN OS06G0112300"/>
    <property type="match status" value="1"/>
</dbReference>
<dbReference type="OMA" id="WETTYLG"/>
<protein>
    <submittedName>
        <fullName evidence="9 10">B3 domain-containing protein Os04g0386900-like isoform X1</fullName>
    </submittedName>
</protein>
<feature type="region of interest" description="Disordered" evidence="6">
    <location>
        <begin position="1"/>
        <end position="28"/>
    </location>
</feature>
<dbReference type="InterPro" id="IPR015300">
    <property type="entry name" value="DNA-bd_pseudobarrel_sf"/>
</dbReference>